<dbReference type="EMBL" id="JADCNL010000001">
    <property type="protein sequence ID" value="KAG0497714.1"/>
    <property type="molecule type" value="Genomic_DNA"/>
</dbReference>
<organism evidence="2 3">
    <name type="scientific">Vanilla planifolia</name>
    <name type="common">Vanilla</name>
    <dbReference type="NCBI Taxonomy" id="51239"/>
    <lineage>
        <taxon>Eukaryota</taxon>
        <taxon>Viridiplantae</taxon>
        <taxon>Streptophyta</taxon>
        <taxon>Embryophyta</taxon>
        <taxon>Tracheophyta</taxon>
        <taxon>Spermatophyta</taxon>
        <taxon>Magnoliopsida</taxon>
        <taxon>Liliopsida</taxon>
        <taxon>Asparagales</taxon>
        <taxon>Orchidaceae</taxon>
        <taxon>Vanilloideae</taxon>
        <taxon>Vanilleae</taxon>
        <taxon>Vanilla</taxon>
    </lineage>
</organism>
<dbReference type="AlphaFoldDB" id="A0A835RY60"/>
<evidence type="ECO:0000256" key="1">
    <source>
        <dbReference type="SAM" id="MobiDB-lite"/>
    </source>
</evidence>
<proteinExistence type="predicted"/>
<sequence>MAIIEFSSYIRAPKLFRRHNRRAVRVSGMKVWEMVTWVTLKGALQVGPVEGLGLVDWRRGGQRRLPGGEQAAVSVLDFTLRQQRWRNDHVARRAHQIVEDVDVDVVVVGGVDQGPGNNPLMVVTWMTSAIRRARTDVIRDRYEGDAVDRSDGGEGRTTEEPWLQW</sequence>
<evidence type="ECO:0000313" key="2">
    <source>
        <dbReference type="EMBL" id="KAG0497714.1"/>
    </source>
</evidence>
<comment type="caution">
    <text evidence="2">The sequence shown here is derived from an EMBL/GenBank/DDBJ whole genome shotgun (WGS) entry which is preliminary data.</text>
</comment>
<dbReference type="Proteomes" id="UP000636800">
    <property type="component" value="Chromosome 1"/>
</dbReference>
<gene>
    <name evidence="2" type="ORF">HPP92_002405</name>
</gene>
<protein>
    <submittedName>
        <fullName evidence="2">Uncharacterized protein</fullName>
    </submittedName>
</protein>
<evidence type="ECO:0000313" key="3">
    <source>
        <dbReference type="Proteomes" id="UP000636800"/>
    </source>
</evidence>
<feature type="compositionally biased region" description="Basic and acidic residues" evidence="1">
    <location>
        <begin position="145"/>
        <end position="159"/>
    </location>
</feature>
<feature type="region of interest" description="Disordered" evidence="1">
    <location>
        <begin position="145"/>
        <end position="165"/>
    </location>
</feature>
<accession>A0A835RY60</accession>
<reference evidence="2 3" key="1">
    <citation type="journal article" date="2020" name="Nat. Food">
        <title>A phased Vanilla planifolia genome enables genetic improvement of flavour and production.</title>
        <authorList>
            <person name="Hasing T."/>
            <person name="Tang H."/>
            <person name="Brym M."/>
            <person name="Khazi F."/>
            <person name="Huang T."/>
            <person name="Chambers A.H."/>
        </authorList>
    </citation>
    <scope>NUCLEOTIDE SEQUENCE [LARGE SCALE GENOMIC DNA]</scope>
    <source>
        <tissue evidence="2">Leaf</tissue>
    </source>
</reference>
<keyword evidence="3" id="KW-1185">Reference proteome</keyword>
<name>A0A835RY60_VANPL</name>